<dbReference type="PANTHER" id="PTHR47227:SF5">
    <property type="entry name" value="DNA-DIRECTED RNA POLYMERASES I, II, AND III SUBUNIT RPABC2"/>
    <property type="match status" value="1"/>
</dbReference>
<protein>
    <submittedName>
        <fullName evidence="7">Subunit common to RNA polymerases I, II, and III</fullName>
    </submittedName>
</protein>
<dbReference type="InterPro" id="IPR036161">
    <property type="entry name" value="RPB6/omega-like_sf"/>
</dbReference>
<dbReference type="NCBIfam" id="NF002208">
    <property type="entry name" value="PRK01099.1-3"/>
    <property type="match status" value="1"/>
</dbReference>
<reference evidence="7 8" key="1">
    <citation type="submission" date="2024-01" db="EMBL/GenBank/DDBJ databases">
        <authorList>
            <person name="Allen C."/>
            <person name="Tagirdzhanova G."/>
        </authorList>
    </citation>
    <scope>NUCLEOTIDE SEQUENCE [LARGE SCALE GENOMIC DNA]</scope>
</reference>
<evidence type="ECO:0000313" key="7">
    <source>
        <dbReference type="EMBL" id="CAK7223683.1"/>
    </source>
</evidence>
<organism evidence="7 8">
    <name type="scientific">Sporothrix eucalyptigena</name>
    <dbReference type="NCBI Taxonomy" id="1812306"/>
    <lineage>
        <taxon>Eukaryota</taxon>
        <taxon>Fungi</taxon>
        <taxon>Dikarya</taxon>
        <taxon>Ascomycota</taxon>
        <taxon>Pezizomycotina</taxon>
        <taxon>Sordariomycetes</taxon>
        <taxon>Sordariomycetidae</taxon>
        <taxon>Ophiostomatales</taxon>
        <taxon>Ophiostomataceae</taxon>
        <taxon>Sporothrix</taxon>
    </lineage>
</organism>
<dbReference type="HAMAP" id="MF_00192">
    <property type="entry name" value="RNApol_arch_Rpo6"/>
    <property type="match status" value="1"/>
</dbReference>
<dbReference type="InterPro" id="IPR020708">
    <property type="entry name" value="DNA-dir_RNA_polK_14-18kDa_CS"/>
</dbReference>
<evidence type="ECO:0000313" key="8">
    <source>
        <dbReference type="Proteomes" id="UP001642482"/>
    </source>
</evidence>
<feature type="compositionally biased region" description="Polar residues" evidence="6">
    <location>
        <begin position="62"/>
        <end position="83"/>
    </location>
</feature>
<comment type="caution">
    <text evidence="7">The sequence shown here is derived from an EMBL/GenBank/DDBJ whole genome shotgun (WGS) entry which is preliminary data.</text>
</comment>
<gene>
    <name evidence="7" type="primary">RPO26</name>
    <name evidence="7" type="ORF">SEUCBS140593_005318</name>
</gene>
<dbReference type="EMBL" id="CAWUHD010000051">
    <property type="protein sequence ID" value="CAK7223683.1"/>
    <property type="molecule type" value="Genomic_DNA"/>
</dbReference>
<keyword evidence="3" id="KW-0804">Transcription</keyword>
<dbReference type="NCBIfam" id="NF002207">
    <property type="entry name" value="PRK01099.1-2"/>
    <property type="match status" value="1"/>
</dbReference>
<evidence type="ECO:0000256" key="6">
    <source>
        <dbReference type="SAM" id="MobiDB-lite"/>
    </source>
</evidence>
<dbReference type="Gene3D" id="3.90.940.10">
    <property type="match status" value="1"/>
</dbReference>
<dbReference type="PANTHER" id="PTHR47227">
    <property type="entry name" value="DNA-DIRECTED RNA POLYMERASE SUBUNIT K"/>
    <property type="match status" value="1"/>
</dbReference>
<name>A0ABP0BVR8_9PEZI</name>
<accession>A0ABP0BVR8</accession>
<dbReference type="InterPro" id="IPR006110">
    <property type="entry name" value="Pol_omega/Rpo6/RPB6"/>
</dbReference>
<keyword evidence="4" id="KW-0539">Nucleus</keyword>
<feature type="compositionally biased region" description="Acidic residues" evidence="6">
    <location>
        <begin position="16"/>
        <end position="39"/>
    </location>
</feature>
<dbReference type="PIRSF" id="PIRSF500154">
    <property type="entry name" value="RPB6"/>
    <property type="match status" value="1"/>
</dbReference>
<dbReference type="PROSITE" id="PS01111">
    <property type="entry name" value="RNA_POL_K_14KD"/>
    <property type="match status" value="1"/>
</dbReference>
<evidence type="ECO:0000256" key="3">
    <source>
        <dbReference type="ARBA" id="ARBA00023163"/>
    </source>
</evidence>
<evidence type="ECO:0000256" key="1">
    <source>
        <dbReference type="ARBA" id="ARBA00004123"/>
    </source>
</evidence>
<dbReference type="Pfam" id="PF01192">
    <property type="entry name" value="RNA_pol_Rpb6"/>
    <property type="match status" value="1"/>
</dbReference>
<dbReference type="InterPro" id="IPR028363">
    <property type="entry name" value="RPB6"/>
</dbReference>
<evidence type="ECO:0000256" key="2">
    <source>
        <dbReference type="ARBA" id="ARBA00022478"/>
    </source>
</evidence>
<dbReference type="Proteomes" id="UP001642482">
    <property type="component" value="Unassembled WGS sequence"/>
</dbReference>
<keyword evidence="8" id="KW-1185">Reference proteome</keyword>
<feature type="region of interest" description="Disordered" evidence="6">
    <location>
        <begin position="1"/>
        <end position="84"/>
    </location>
</feature>
<evidence type="ECO:0000256" key="4">
    <source>
        <dbReference type="ARBA" id="ARBA00023242"/>
    </source>
</evidence>
<keyword evidence="2" id="KW-0240">DNA-directed RNA polymerase</keyword>
<proteinExistence type="inferred from homology"/>
<dbReference type="PIRSF" id="PIRSF000778">
    <property type="entry name" value="RpoK/RPB6"/>
    <property type="match status" value="1"/>
</dbReference>
<dbReference type="SUPFAM" id="SSF63562">
    <property type="entry name" value="RPB6/omega subunit-like"/>
    <property type="match status" value="1"/>
</dbReference>
<comment type="subcellular location">
    <subcellularLocation>
        <location evidence="1">Nucleus</location>
    </subcellularLocation>
</comment>
<sequence length="169" mass="18804">MSDYGDDDAGGAPDEPLYDEEEIGEYYDPEVLEGDDEEAEGQRYGNGEEDVDIIAAGDPSAAANQKSGNTNGAPQNGRVNNVKSLKDKKIANELRTTTPFMTKYERARILGTRALQISMNAPVLVDLEGETDPLQIAMKELREKKVPLIVRRYLPDGFYEDWTCEELLQ</sequence>
<dbReference type="SMART" id="SM01409">
    <property type="entry name" value="RNA_pol_Rpb6"/>
    <property type="match status" value="1"/>
</dbReference>
<comment type="similarity">
    <text evidence="5">Belongs to the archaeal Rpo6/eukaryotic RPB6 RNA polymerase subunit family.</text>
</comment>
<evidence type="ECO:0000256" key="5">
    <source>
        <dbReference type="ARBA" id="ARBA00025773"/>
    </source>
</evidence>
<dbReference type="InterPro" id="IPR006111">
    <property type="entry name" value="Rpo6/Rpb6"/>
</dbReference>